<dbReference type="InterPro" id="IPR012902">
    <property type="entry name" value="N_methyl_site"/>
</dbReference>
<dbReference type="Pfam" id="PF07963">
    <property type="entry name" value="N_methyl"/>
    <property type="match status" value="1"/>
</dbReference>
<gene>
    <name evidence="2" type="ORF">AXK12_01110</name>
</gene>
<name>A0A139STI8_9BACT</name>
<dbReference type="Gene3D" id="3.30.700.10">
    <property type="entry name" value="Glycoprotein, Type 4 Pilin"/>
    <property type="match status" value="1"/>
</dbReference>
<evidence type="ECO:0000313" key="3">
    <source>
        <dbReference type="Proteomes" id="UP000071392"/>
    </source>
</evidence>
<dbReference type="EMBL" id="LSZP01000004">
    <property type="protein sequence ID" value="KXU37792.1"/>
    <property type="molecule type" value="Genomic_DNA"/>
</dbReference>
<dbReference type="AlphaFoldDB" id="A0A139STI8"/>
<comment type="caution">
    <text evidence="2">The sequence shown here is derived from an EMBL/GenBank/DDBJ whole genome shotgun (WGS) entry which is preliminary data.</text>
</comment>
<evidence type="ECO:0000313" key="2">
    <source>
        <dbReference type="EMBL" id="KXU37792.1"/>
    </source>
</evidence>
<organism evidence="2 3">
    <name type="scientific">Cephaloticoccus capnophilus</name>
    <dbReference type="NCBI Taxonomy" id="1548208"/>
    <lineage>
        <taxon>Bacteria</taxon>
        <taxon>Pseudomonadati</taxon>
        <taxon>Verrucomicrobiota</taxon>
        <taxon>Opitutia</taxon>
        <taxon>Opitutales</taxon>
        <taxon>Opitutaceae</taxon>
        <taxon>Cephaloticoccus</taxon>
    </lineage>
</organism>
<dbReference type="PANTHER" id="PTHR30093">
    <property type="entry name" value="GENERAL SECRETION PATHWAY PROTEIN G"/>
    <property type="match status" value="1"/>
</dbReference>
<dbReference type="PROSITE" id="PS00409">
    <property type="entry name" value="PROKAR_NTER_METHYL"/>
    <property type="match status" value="1"/>
</dbReference>
<dbReference type="NCBIfam" id="TIGR02532">
    <property type="entry name" value="IV_pilin_GFxxxE"/>
    <property type="match status" value="1"/>
</dbReference>
<dbReference type="Proteomes" id="UP000071392">
    <property type="component" value="Unassembled WGS sequence"/>
</dbReference>
<keyword evidence="1" id="KW-0812">Transmembrane</keyword>
<dbReference type="InterPro" id="IPR045584">
    <property type="entry name" value="Pilin-like"/>
</dbReference>
<evidence type="ECO:0000256" key="1">
    <source>
        <dbReference type="SAM" id="Phobius"/>
    </source>
</evidence>
<protein>
    <recommendedName>
        <fullName evidence="4">Prepilin-type N-terminal cleavage/methylation domain-containing protein</fullName>
    </recommendedName>
</protein>
<feature type="transmembrane region" description="Helical" evidence="1">
    <location>
        <begin position="46"/>
        <end position="71"/>
    </location>
</feature>
<evidence type="ECO:0008006" key="4">
    <source>
        <dbReference type="Google" id="ProtNLM"/>
    </source>
</evidence>
<keyword evidence="3" id="KW-1185">Reference proteome</keyword>
<dbReference type="STRING" id="1548208.AXK12_01110"/>
<accession>A0A139STI8</accession>
<keyword evidence="1" id="KW-1133">Transmembrane helix</keyword>
<reference evidence="2 3" key="1">
    <citation type="submission" date="2016-02" db="EMBL/GenBank/DDBJ databases">
        <authorList>
            <person name="Wen L."/>
            <person name="He K."/>
            <person name="Yang H."/>
        </authorList>
    </citation>
    <scope>NUCLEOTIDE SEQUENCE [LARGE SCALE GENOMIC DNA]</scope>
    <source>
        <strain evidence="2 3">CV41</strain>
    </source>
</reference>
<keyword evidence="1" id="KW-0472">Membrane</keyword>
<proteinExistence type="predicted"/>
<dbReference type="SUPFAM" id="SSF54523">
    <property type="entry name" value="Pili subunits"/>
    <property type="match status" value="1"/>
</dbReference>
<sequence length="279" mass="29435">MRICVKCLSGDVARHPLFPMIDAPKSPQSNAAKNAEKQPAASSATAGFTLIELLTVIAIIGILAAIIIPTVNGVRARAQRSVDGSNLRQVIQAALTYAADNNDRLPNPDVPGLLSATENVFLWPGLLARAGSLNEPSMYFSQVDPAFDGTMPPTILNPQNRNLVDAAFSTGRELSWEFVGGLRMSDPATTPVAFTRGLLPTGSWDPANGVYGDTGGYVVFLGGNVEFFSDTASAKFINTQTGQRTDNLLEALPRRPGIKVWATSRGGIGLPSGTPAPSS</sequence>